<evidence type="ECO:0000256" key="4">
    <source>
        <dbReference type="ARBA" id="ARBA00022692"/>
    </source>
</evidence>
<dbReference type="Gene3D" id="1.10.3720.10">
    <property type="entry name" value="MetI-like"/>
    <property type="match status" value="1"/>
</dbReference>
<evidence type="ECO:0000313" key="10">
    <source>
        <dbReference type="Proteomes" id="UP000460221"/>
    </source>
</evidence>
<feature type="transmembrane region" description="Helical" evidence="7">
    <location>
        <begin position="135"/>
        <end position="155"/>
    </location>
</feature>
<feature type="transmembrane region" description="Helical" evidence="7">
    <location>
        <begin position="9"/>
        <end position="27"/>
    </location>
</feature>
<comment type="caution">
    <text evidence="9">The sequence shown here is derived from an EMBL/GenBank/DDBJ whole genome shotgun (WGS) entry which is preliminary data.</text>
</comment>
<dbReference type="PANTHER" id="PTHR43163">
    <property type="entry name" value="DIPEPTIDE TRANSPORT SYSTEM PERMEASE PROTEIN DPPB-RELATED"/>
    <property type="match status" value="1"/>
</dbReference>
<dbReference type="AlphaFoldDB" id="A0A7K1FSP1"/>
<dbReference type="InterPro" id="IPR035906">
    <property type="entry name" value="MetI-like_sf"/>
</dbReference>
<dbReference type="GO" id="GO:0005886">
    <property type="term" value="C:plasma membrane"/>
    <property type="evidence" value="ECO:0007669"/>
    <property type="project" value="UniProtKB-SubCell"/>
</dbReference>
<evidence type="ECO:0000256" key="1">
    <source>
        <dbReference type="ARBA" id="ARBA00004651"/>
    </source>
</evidence>
<dbReference type="InterPro" id="IPR000515">
    <property type="entry name" value="MetI-like"/>
</dbReference>
<protein>
    <submittedName>
        <fullName evidence="9">ABC transporter permease subunit</fullName>
    </submittedName>
</protein>
<evidence type="ECO:0000313" key="9">
    <source>
        <dbReference type="EMBL" id="MTD17172.1"/>
    </source>
</evidence>
<dbReference type="RefSeq" id="WP_154771173.1">
    <property type="nucleotide sequence ID" value="NZ_WLYK01000016.1"/>
</dbReference>
<feature type="transmembrane region" description="Helical" evidence="7">
    <location>
        <begin position="192"/>
        <end position="214"/>
    </location>
</feature>
<dbReference type="Pfam" id="PF19300">
    <property type="entry name" value="BPD_transp_1_N"/>
    <property type="match status" value="1"/>
</dbReference>
<evidence type="ECO:0000256" key="7">
    <source>
        <dbReference type="RuleBase" id="RU363032"/>
    </source>
</evidence>
<dbReference type="EMBL" id="WLYK01000016">
    <property type="protein sequence ID" value="MTD17172.1"/>
    <property type="molecule type" value="Genomic_DNA"/>
</dbReference>
<keyword evidence="10" id="KW-1185">Reference proteome</keyword>
<dbReference type="PROSITE" id="PS50928">
    <property type="entry name" value="ABC_TM1"/>
    <property type="match status" value="1"/>
</dbReference>
<organism evidence="9 10">
    <name type="scientific">Nakamurella alba</name>
    <dbReference type="NCBI Taxonomy" id="2665158"/>
    <lineage>
        <taxon>Bacteria</taxon>
        <taxon>Bacillati</taxon>
        <taxon>Actinomycetota</taxon>
        <taxon>Actinomycetes</taxon>
        <taxon>Nakamurellales</taxon>
        <taxon>Nakamurellaceae</taxon>
        <taxon>Nakamurella</taxon>
    </lineage>
</organism>
<dbReference type="Pfam" id="PF00528">
    <property type="entry name" value="BPD_transp_1"/>
    <property type="match status" value="1"/>
</dbReference>
<accession>A0A7K1FSP1</accession>
<keyword evidence="5 7" id="KW-1133">Transmembrane helix</keyword>
<feature type="transmembrane region" description="Helical" evidence="7">
    <location>
        <begin position="256"/>
        <end position="282"/>
    </location>
</feature>
<evidence type="ECO:0000256" key="2">
    <source>
        <dbReference type="ARBA" id="ARBA00022448"/>
    </source>
</evidence>
<feature type="transmembrane region" description="Helical" evidence="7">
    <location>
        <begin position="302"/>
        <end position="328"/>
    </location>
</feature>
<keyword evidence="3" id="KW-1003">Cell membrane</keyword>
<keyword evidence="2 7" id="KW-0813">Transport</keyword>
<dbReference type="InterPro" id="IPR045621">
    <property type="entry name" value="BPD_transp_1_N"/>
</dbReference>
<proteinExistence type="inferred from homology"/>
<evidence type="ECO:0000259" key="8">
    <source>
        <dbReference type="PROSITE" id="PS50928"/>
    </source>
</evidence>
<evidence type="ECO:0000256" key="5">
    <source>
        <dbReference type="ARBA" id="ARBA00022989"/>
    </source>
</evidence>
<comment type="subcellular location">
    <subcellularLocation>
        <location evidence="1 7">Cell membrane</location>
        <topology evidence="1 7">Multi-pass membrane protein</topology>
    </subcellularLocation>
</comment>
<feature type="domain" description="ABC transmembrane type-1" evidence="8">
    <location>
        <begin position="95"/>
        <end position="325"/>
    </location>
</feature>
<feature type="transmembrane region" description="Helical" evidence="7">
    <location>
        <begin position="101"/>
        <end position="123"/>
    </location>
</feature>
<evidence type="ECO:0000256" key="6">
    <source>
        <dbReference type="ARBA" id="ARBA00023136"/>
    </source>
</evidence>
<keyword evidence="4 7" id="KW-0812">Transmembrane</keyword>
<dbReference type="Proteomes" id="UP000460221">
    <property type="component" value="Unassembled WGS sequence"/>
</dbReference>
<dbReference type="PANTHER" id="PTHR43163:SF6">
    <property type="entry name" value="DIPEPTIDE TRANSPORT SYSTEM PERMEASE PROTEIN DPPB-RELATED"/>
    <property type="match status" value="1"/>
</dbReference>
<keyword evidence="6 7" id="KW-0472">Membrane</keyword>
<dbReference type="CDD" id="cd06261">
    <property type="entry name" value="TM_PBP2"/>
    <property type="match status" value="1"/>
</dbReference>
<sequence length="338" mass="35855">MGRVILSRLLWSVGVLLVLSFVTFLMLDVIPGDPARQAAGENASDEAVERIRQEMGLDRPLLARYVSYLGGLVHGDFGTSVFTRQNVASDLASMAPVTLELVLVAMILTIVVGVGLGVLSALYKDTWIDGVIRSAMIFAGGLPAFWIGIVMQLVLSAKWGWFPLNGRIDLTVDRGSTITGMLTIDTLVQGKFAALGSAVGHLVLPALTLSLTYIPLVMRTIGANTSSQLGADYVTLGRAKGLGEGFLVTRYAMRNALIPTITLLGMQLGWMVGGTVLVESIFGLPGIGNYAVTAVLQKDLPAVVGVVLFVGLVFVLVNIVVDILCAALDPKLRSTVKS</sequence>
<evidence type="ECO:0000256" key="3">
    <source>
        <dbReference type="ARBA" id="ARBA00022475"/>
    </source>
</evidence>
<gene>
    <name evidence="9" type="ORF">GIS00_24875</name>
</gene>
<reference evidence="9 10" key="1">
    <citation type="submission" date="2019-11" db="EMBL/GenBank/DDBJ databases">
        <authorList>
            <person name="Jiang L.-Q."/>
        </authorList>
    </citation>
    <scope>NUCLEOTIDE SEQUENCE [LARGE SCALE GENOMIC DNA]</scope>
    <source>
        <strain evidence="9 10">YIM 132087</strain>
    </source>
</reference>
<comment type="similarity">
    <text evidence="7">Belongs to the binding-protein-dependent transport system permease family.</text>
</comment>
<dbReference type="GO" id="GO:0055085">
    <property type="term" value="P:transmembrane transport"/>
    <property type="evidence" value="ECO:0007669"/>
    <property type="project" value="InterPro"/>
</dbReference>
<dbReference type="SUPFAM" id="SSF161098">
    <property type="entry name" value="MetI-like"/>
    <property type="match status" value="1"/>
</dbReference>
<name>A0A7K1FSP1_9ACTN</name>